<name>A0A919RMB1_9ACTN</name>
<gene>
    <name evidence="2" type="ORF">Ssi02_66040</name>
</gene>
<dbReference type="AlphaFoldDB" id="A0A919RMB1"/>
<dbReference type="RefSeq" id="WP_204031383.1">
    <property type="nucleotide sequence ID" value="NZ_BOOW01000044.1"/>
</dbReference>
<accession>A0A919RMB1</accession>
<feature type="region of interest" description="Disordered" evidence="1">
    <location>
        <begin position="497"/>
        <end position="522"/>
    </location>
</feature>
<dbReference type="Proteomes" id="UP000606172">
    <property type="component" value="Unassembled WGS sequence"/>
</dbReference>
<evidence type="ECO:0000256" key="1">
    <source>
        <dbReference type="SAM" id="MobiDB-lite"/>
    </source>
</evidence>
<reference evidence="2" key="1">
    <citation type="submission" date="2021-01" db="EMBL/GenBank/DDBJ databases">
        <title>Whole genome shotgun sequence of Sinosporangium siamense NBRC 109515.</title>
        <authorList>
            <person name="Komaki H."/>
            <person name="Tamura T."/>
        </authorList>
    </citation>
    <scope>NUCLEOTIDE SEQUENCE</scope>
    <source>
        <strain evidence="2">NBRC 109515</strain>
    </source>
</reference>
<keyword evidence="3" id="KW-1185">Reference proteome</keyword>
<organism evidence="2 3">
    <name type="scientific">Sinosporangium siamense</name>
    <dbReference type="NCBI Taxonomy" id="1367973"/>
    <lineage>
        <taxon>Bacteria</taxon>
        <taxon>Bacillati</taxon>
        <taxon>Actinomycetota</taxon>
        <taxon>Actinomycetes</taxon>
        <taxon>Streptosporangiales</taxon>
        <taxon>Streptosporangiaceae</taxon>
        <taxon>Sinosporangium</taxon>
    </lineage>
</organism>
<comment type="caution">
    <text evidence="2">The sequence shown here is derived from an EMBL/GenBank/DDBJ whole genome shotgun (WGS) entry which is preliminary data.</text>
</comment>
<evidence type="ECO:0000313" key="3">
    <source>
        <dbReference type="Proteomes" id="UP000606172"/>
    </source>
</evidence>
<protein>
    <submittedName>
        <fullName evidence="2">Uncharacterized protein</fullName>
    </submittedName>
</protein>
<evidence type="ECO:0000313" key="2">
    <source>
        <dbReference type="EMBL" id="GII96373.1"/>
    </source>
</evidence>
<sequence length="522" mass="56760">MPSTVFGDFACTAADELRLAQQFAMKGQTSTEGTAAIVGASTRLVKTLTRYADLKVDTSSNETWHGMRVAYEHLSTLEKELDASGWQCRHPVARHIDGCAVSLGIGLDLLKTHHTPDGTANLTDWANAICHPDVQLAIGKLVRDGAQQLGTVLHQVQPALRSTSLEHVHHALRSLGVSAEGVAVQHGQATLKAVPLYEAPTLEPLPGVHLSISDLFRDITAKTEAIRTLAASSTGDATDQRWQLHAIGAAGTLHSAMVACNLLLRRSTEISPDCTQLAQRLLAGGHRAVQRVYTRWNDVRGIWDKWATTTLRKAPSDLEVHLKHLVICTRRMVSADPGWTFGQSRATMSRIPAQLALHMADMPTVLMTVLRTVDALRVVAEYDLSRVEQAVRHGRLLRSGVTPPVHAADLDNTHVLAAYRDLVAHSHAAIPRIENAIITIVTPGSRPAFGDGLATLGHRRDPKLVKAMYDFNDRETSGLSNKRASILAVLKESRLALQAGKTPPSAENRSSANRRWGPGRSR</sequence>
<proteinExistence type="predicted"/>
<dbReference type="EMBL" id="BOOW01000044">
    <property type="protein sequence ID" value="GII96373.1"/>
    <property type="molecule type" value="Genomic_DNA"/>
</dbReference>